<accession>A0A542SQZ3</accession>
<dbReference type="AlphaFoldDB" id="A0A542SQZ3"/>
<feature type="coiled-coil region" evidence="1">
    <location>
        <begin position="680"/>
        <end position="743"/>
    </location>
</feature>
<gene>
    <name evidence="4" type="ORF">FB389_1312</name>
</gene>
<feature type="coiled-coil region" evidence="1">
    <location>
        <begin position="297"/>
        <end position="375"/>
    </location>
</feature>
<sequence length="895" mass="96031">MKLRTIELRNFRGVGHCLVNFEAGATIIEGENEVGKSSIAEALRVLREVKASSNRADIKALQPAGRDVGPEVRLTMTTGPYELTYFKRWLRSPATELTVTAPAPEQHTSDPAHERFLAILRETIDVDLLTELDVVQGSSLSQPVLARIGALREALDRTGQAAGSSDELLGAINDEYAKYFTASGRENRAFLASAEAVRTAAAAVAEIEGQLSDVDALVAEHSEVSRRLEALQPQLAAAARGCDDLRRRDLELGELRDRVAQAKSSLKLALAQQETARRAADERRAAHANVKHRAAAVEAAELAAKATSEVLAEHEERLVSLRDAEKRARAARDSAARVAKDAADAASLVRAKGEAQALDARLAAIDAESKKLQAAELAVRDNPASDRALQEVVDLETTWRVAEAALAAAAARVSVTPLCAKPVAIGEATVTEPASFELLDDTTIEVPGVVRVELTPGAQPVDLRRAQEAAHKDLAEALREFGVESLQALRARVSARREAERERDKAQSAYEALLAGQHLPALTAQAADLKRRIETLAKRVAAQHGAEGATGADSPSTHTPEVAGPPTPASLSEAEDCAHAAAINAERAEQELAECAKRVSDLVAETDRARDADIRANSELEAANHELETVTASLTTARMASSDADLNADLASATALAEACSGEVDAANARLAMENPDALAQDLENALALVKRRETEIEQARNRLIEIDALLGDRGSRGLADALADAQQREDSARASHQRLHRQAMAARLLKETMDRHRRLAQERYVAPFRERIEALGRPLFGSDFQVEISPELEVVSRTVNAQTVPFTSLSAGAREQLALLGRIACAELVDPARGAPLILDDTFGFADPARLARLNVILNAASKKTQIVVLTCQPDRFDKLGSASVVRLPRTAQA</sequence>
<dbReference type="InterPro" id="IPR027417">
    <property type="entry name" value="P-loop_NTPase"/>
</dbReference>
<dbReference type="Gene3D" id="3.40.50.300">
    <property type="entry name" value="P-loop containing nucleotide triphosphate hydrolases"/>
    <property type="match status" value="2"/>
</dbReference>
<evidence type="ECO:0000313" key="5">
    <source>
        <dbReference type="Proteomes" id="UP000316181"/>
    </source>
</evidence>
<dbReference type="Pfam" id="PF13175">
    <property type="entry name" value="AAA_15"/>
    <property type="match status" value="1"/>
</dbReference>
<evidence type="ECO:0000313" key="4">
    <source>
        <dbReference type="EMBL" id="TQK76627.1"/>
    </source>
</evidence>
<keyword evidence="4" id="KW-0540">Nuclease</keyword>
<evidence type="ECO:0000256" key="1">
    <source>
        <dbReference type="SAM" id="Coils"/>
    </source>
</evidence>
<dbReference type="EMBL" id="VFNV01000001">
    <property type="protein sequence ID" value="TQK76627.1"/>
    <property type="molecule type" value="Genomic_DNA"/>
</dbReference>
<dbReference type="OrthoDB" id="3177877at2"/>
<dbReference type="InterPro" id="IPR041685">
    <property type="entry name" value="AAA_GajA/Old/RecF-like"/>
</dbReference>
<feature type="region of interest" description="Disordered" evidence="2">
    <location>
        <begin position="541"/>
        <end position="573"/>
    </location>
</feature>
<keyword evidence="5" id="KW-1185">Reference proteome</keyword>
<feature type="coiled-coil region" evidence="1">
    <location>
        <begin position="483"/>
        <end position="539"/>
    </location>
</feature>
<evidence type="ECO:0000256" key="2">
    <source>
        <dbReference type="SAM" id="MobiDB-lite"/>
    </source>
</evidence>
<keyword evidence="1" id="KW-0175">Coiled coil</keyword>
<name>A0A542SQZ3_9MICO</name>
<dbReference type="PANTHER" id="PTHR41259">
    <property type="entry name" value="DOUBLE-STRAND BREAK REPAIR RAD50 ATPASE, PUTATIVE-RELATED"/>
    <property type="match status" value="1"/>
</dbReference>
<dbReference type="PANTHER" id="PTHR41259:SF1">
    <property type="entry name" value="DOUBLE-STRAND BREAK REPAIR RAD50 ATPASE, PUTATIVE-RELATED"/>
    <property type="match status" value="1"/>
</dbReference>
<reference evidence="4 5" key="1">
    <citation type="submission" date="2019-06" db="EMBL/GenBank/DDBJ databases">
        <title>Sequencing the genomes of 1000 actinobacteria strains.</title>
        <authorList>
            <person name="Klenk H.-P."/>
        </authorList>
    </citation>
    <scope>NUCLEOTIDE SEQUENCE [LARGE SCALE GENOMIC DNA]</scope>
    <source>
        <strain evidence="4 5">DSM 10596</strain>
    </source>
</reference>
<dbReference type="SUPFAM" id="SSF52540">
    <property type="entry name" value="P-loop containing nucleoside triphosphate hydrolases"/>
    <property type="match status" value="1"/>
</dbReference>
<keyword evidence="4" id="KW-0269">Exonuclease</keyword>
<keyword evidence="4" id="KW-0378">Hydrolase</keyword>
<organism evidence="4 5">
    <name type="scientific">Rarobacter incanus</name>
    <dbReference type="NCBI Taxonomy" id="153494"/>
    <lineage>
        <taxon>Bacteria</taxon>
        <taxon>Bacillati</taxon>
        <taxon>Actinomycetota</taxon>
        <taxon>Actinomycetes</taxon>
        <taxon>Micrococcales</taxon>
        <taxon>Rarobacteraceae</taxon>
        <taxon>Rarobacter</taxon>
    </lineage>
</organism>
<dbReference type="Proteomes" id="UP000316181">
    <property type="component" value="Unassembled WGS sequence"/>
</dbReference>
<evidence type="ECO:0000259" key="3">
    <source>
        <dbReference type="Pfam" id="PF13175"/>
    </source>
</evidence>
<feature type="domain" description="Endonuclease GajA/Old nuclease/RecF-like AAA" evidence="3">
    <location>
        <begin position="1"/>
        <end position="53"/>
    </location>
</feature>
<dbReference type="RefSeq" id="WP_142112041.1">
    <property type="nucleotide sequence ID" value="NZ_BAAATB010000002.1"/>
</dbReference>
<proteinExistence type="predicted"/>
<dbReference type="GO" id="GO:0004527">
    <property type="term" value="F:exonuclease activity"/>
    <property type="evidence" value="ECO:0007669"/>
    <property type="project" value="UniProtKB-KW"/>
</dbReference>
<protein>
    <submittedName>
        <fullName evidence="4">DNA repair exonuclease SbcCD ATPase subunit</fullName>
    </submittedName>
</protein>
<comment type="caution">
    <text evidence="4">The sequence shown here is derived from an EMBL/GenBank/DDBJ whole genome shotgun (WGS) entry which is preliminary data.</text>
</comment>